<evidence type="ECO:0000256" key="3">
    <source>
        <dbReference type="ARBA" id="ARBA00022989"/>
    </source>
</evidence>
<gene>
    <name evidence="6" type="ORF">SAMN04487910_2499</name>
</gene>
<feature type="transmembrane region" description="Helical" evidence="5">
    <location>
        <begin position="6"/>
        <end position="39"/>
    </location>
</feature>
<dbReference type="OrthoDB" id="595460at2"/>
<sequence>MDTMTVISLVVIGLLAGFLSGTMGIGGSVVMIPLLILWVGFTQHQAQGTSLAVLSVPVTLLAAFNYYKEGHVNWKFAAIMAITFIIGGYLGSKFAVSLNQATLKKIFGGILLLVALKMIFGK</sequence>
<dbReference type="InterPro" id="IPR002781">
    <property type="entry name" value="TM_pro_TauE-like"/>
</dbReference>
<dbReference type="Proteomes" id="UP000198521">
    <property type="component" value="Unassembled WGS sequence"/>
</dbReference>
<keyword evidence="3 5" id="KW-1133">Transmembrane helix</keyword>
<accession>A0A1H7QCR7</accession>
<evidence type="ECO:0000256" key="5">
    <source>
        <dbReference type="RuleBase" id="RU363041"/>
    </source>
</evidence>
<keyword evidence="4 5" id="KW-0472">Membrane</keyword>
<name>A0A1H7QCR7_AQUAM</name>
<dbReference type="Pfam" id="PF01925">
    <property type="entry name" value="TauE"/>
    <property type="match status" value="1"/>
</dbReference>
<protein>
    <recommendedName>
        <fullName evidence="5">Probable membrane transporter protein</fullName>
    </recommendedName>
</protein>
<feature type="transmembrane region" description="Helical" evidence="5">
    <location>
        <begin position="103"/>
        <end position="120"/>
    </location>
</feature>
<dbReference type="GO" id="GO:0005886">
    <property type="term" value="C:plasma membrane"/>
    <property type="evidence" value="ECO:0007669"/>
    <property type="project" value="UniProtKB-SubCell"/>
</dbReference>
<dbReference type="STRING" id="1038014.SAMN04487910_2499"/>
<dbReference type="PANTHER" id="PTHR43701">
    <property type="entry name" value="MEMBRANE TRANSPORTER PROTEIN MJ0441-RELATED"/>
    <property type="match status" value="1"/>
</dbReference>
<keyword evidence="2 5" id="KW-0812">Transmembrane</keyword>
<evidence type="ECO:0000313" key="7">
    <source>
        <dbReference type="Proteomes" id="UP000198521"/>
    </source>
</evidence>
<dbReference type="EMBL" id="FOAB01000004">
    <property type="protein sequence ID" value="SEL45285.1"/>
    <property type="molecule type" value="Genomic_DNA"/>
</dbReference>
<dbReference type="RefSeq" id="WP_091408839.1">
    <property type="nucleotide sequence ID" value="NZ_FOAB01000004.1"/>
</dbReference>
<dbReference type="PANTHER" id="PTHR43701:SF2">
    <property type="entry name" value="MEMBRANE TRANSPORTER PROTEIN YJNA-RELATED"/>
    <property type="match status" value="1"/>
</dbReference>
<keyword evidence="5" id="KW-1003">Cell membrane</keyword>
<proteinExistence type="inferred from homology"/>
<keyword evidence="7" id="KW-1185">Reference proteome</keyword>
<feature type="transmembrane region" description="Helical" evidence="5">
    <location>
        <begin position="51"/>
        <end position="67"/>
    </location>
</feature>
<evidence type="ECO:0000256" key="4">
    <source>
        <dbReference type="ARBA" id="ARBA00023136"/>
    </source>
</evidence>
<comment type="subcellular location">
    <subcellularLocation>
        <location evidence="5">Cell membrane</location>
        <topology evidence="5">Multi-pass membrane protein</topology>
    </subcellularLocation>
    <subcellularLocation>
        <location evidence="1">Membrane</location>
        <topology evidence="1">Multi-pass membrane protein</topology>
    </subcellularLocation>
</comment>
<evidence type="ECO:0000256" key="1">
    <source>
        <dbReference type="ARBA" id="ARBA00004141"/>
    </source>
</evidence>
<dbReference type="AlphaFoldDB" id="A0A1H7QCR7"/>
<evidence type="ECO:0000256" key="2">
    <source>
        <dbReference type="ARBA" id="ARBA00022692"/>
    </source>
</evidence>
<evidence type="ECO:0000313" key="6">
    <source>
        <dbReference type="EMBL" id="SEL45285.1"/>
    </source>
</evidence>
<comment type="similarity">
    <text evidence="5">Belongs to the 4-toluene sulfonate uptake permease (TSUP) (TC 2.A.102) family.</text>
</comment>
<reference evidence="6 7" key="1">
    <citation type="submission" date="2016-10" db="EMBL/GenBank/DDBJ databases">
        <authorList>
            <person name="de Groot N.N."/>
        </authorList>
    </citation>
    <scope>NUCLEOTIDE SEQUENCE [LARGE SCALE GENOMIC DNA]</scope>
    <source>
        <strain evidence="6 7">DSM 25232</strain>
    </source>
</reference>
<feature type="transmembrane region" description="Helical" evidence="5">
    <location>
        <begin position="73"/>
        <end position="91"/>
    </location>
</feature>
<dbReference type="InterPro" id="IPR051598">
    <property type="entry name" value="TSUP/Inactive_protease-like"/>
</dbReference>
<organism evidence="6 7">
    <name type="scientific">Aquimarina amphilecti</name>
    <dbReference type="NCBI Taxonomy" id="1038014"/>
    <lineage>
        <taxon>Bacteria</taxon>
        <taxon>Pseudomonadati</taxon>
        <taxon>Bacteroidota</taxon>
        <taxon>Flavobacteriia</taxon>
        <taxon>Flavobacteriales</taxon>
        <taxon>Flavobacteriaceae</taxon>
        <taxon>Aquimarina</taxon>
    </lineage>
</organism>